<feature type="non-terminal residue" evidence="2">
    <location>
        <position position="1"/>
    </location>
</feature>
<name>A0A6S7LGD8_PARCT</name>
<dbReference type="EMBL" id="CACRXK020017782">
    <property type="protein sequence ID" value="CAB4031619.1"/>
    <property type="molecule type" value="Genomic_DNA"/>
</dbReference>
<reference evidence="2" key="1">
    <citation type="submission" date="2020-04" db="EMBL/GenBank/DDBJ databases">
        <authorList>
            <person name="Alioto T."/>
            <person name="Alioto T."/>
            <person name="Gomez Garrido J."/>
        </authorList>
    </citation>
    <scope>NUCLEOTIDE SEQUENCE</scope>
    <source>
        <strain evidence="2">A484AB</strain>
    </source>
</reference>
<sequence length="361" mass="40830">MSEEATKKRKIRGGQRTSTKRTINASSTILDDFDPSNKQLTEKLLQQKITLKEKLDILQNLDNDILAITEEKDIEKEIEESDLLRERIHATIVRIDSVVSPMSLPPSPNPEGTQEEGNYHNSTVTSLHDVQSIRQLYNKVESHIRGLKSLGVETATYGNLMISILMQRLPPGLRIIVTKKMQEDEWSLDKLMTIFRQELEARERANLQCLPSSKSSYQRNKPGTAATLFTGLHDTTCSYCQGKHLSANCKTVTNVAARRDILKRSGRCFVCLRKNHISRECQSNIKCFKCGRRHHGSLCMGSQPRQHHPNPNSDPPTNQQEPRHPHQPATETEKGDETGIGGKNLPAQPNRERDQQQQATT</sequence>
<gene>
    <name evidence="2" type="ORF">PACLA_8A040700</name>
</gene>
<feature type="compositionally biased region" description="Polar residues" evidence="1">
    <location>
        <begin position="309"/>
        <end position="320"/>
    </location>
</feature>
<evidence type="ECO:0000313" key="3">
    <source>
        <dbReference type="Proteomes" id="UP001152795"/>
    </source>
</evidence>
<feature type="region of interest" description="Disordered" evidence="1">
    <location>
        <begin position="1"/>
        <end position="22"/>
    </location>
</feature>
<dbReference type="OrthoDB" id="6768980at2759"/>
<dbReference type="SMART" id="SM00343">
    <property type="entry name" value="ZnF_C2HC"/>
    <property type="match status" value="2"/>
</dbReference>
<dbReference type="Proteomes" id="UP001152795">
    <property type="component" value="Unassembled WGS sequence"/>
</dbReference>
<dbReference type="AlphaFoldDB" id="A0A6S7LGD8"/>
<dbReference type="GO" id="GO:0003676">
    <property type="term" value="F:nucleic acid binding"/>
    <property type="evidence" value="ECO:0007669"/>
    <property type="project" value="InterPro"/>
</dbReference>
<proteinExistence type="predicted"/>
<evidence type="ECO:0000313" key="2">
    <source>
        <dbReference type="EMBL" id="CAB4031619.1"/>
    </source>
</evidence>
<protein>
    <submittedName>
        <fullName evidence="2">PREDICTED: uncharacterized protein LOC105315219</fullName>
    </submittedName>
</protein>
<keyword evidence="3" id="KW-1185">Reference proteome</keyword>
<evidence type="ECO:0000256" key="1">
    <source>
        <dbReference type="SAM" id="MobiDB-lite"/>
    </source>
</evidence>
<dbReference type="InterPro" id="IPR001878">
    <property type="entry name" value="Znf_CCHC"/>
</dbReference>
<feature type="region of interest" description="Disordered" evidence="1">
    <location>
        <begin position="301"/>
        <end position="361"/>
    </location>
</feature>
<dbReference type="GO" id="GO:0008270">
    <property type="term" value="F:zinc ion binding"/>
    <property type="evidence" value="ECO:0007669"/>
    <property type="project" value="InterPro"/>
</dbReference>
<organism evidence="2 3">
    <name type="scientific">Paramuricea clavata</name>
    <name type="common">Red gorgonian</name>
    <name type="synonym">Violescent sea-whip</name>
    <dbReference type="NCBI Taxonomy" id="317549"/>
    <lineage>
        <taxon>Eukaryota</taxon>
        <taxon>Metazoa</taxon>
        <taxon>Cnidaria</taxon>
        <taxon>Anthozoa</taxon>
        <taxon>Octocorallia</taxon>
        <taxon>Malacalcyonacea</taxon>
        <taxon>Plexauridae</taxon>
        <taxon>Paramuricea</taxon>
    </lineage>
</organism>
<comment type="caution">
    <text evidence="2">The sequence shown here is derived from an EMBL/GenBank/DDBJ whole genome shotgun (WGS) entry which is preliminary data.</text>
</comment>
<accession>A0A6S7LGD8</accession>
<feature type="region of interest" description="Disordered" evidence="1">
    <location>
        <begin position="100"/>
        <end position="119"/>
    </location>
</feature>